<dbReference type="GO" id="GO:0016020">
    <property type="term" value="C:membrane"/>
    <property type="evidence" value="ECO:0007669"/>
    <property type="project" value="UniProtKB-SubCell"/>
</dbReference>
<feature type="transmembrane region" description="Helical" evidence="6">
    <location>
        <begin position="1078"/>
        <end position="1102"/>
    </location>
</feature>
<dbReference type="InterPro" id="IPR007632">
    <property type="entry name" value="Anoctamin"/>
</dbReference>
<sequence>MKEESSKNKRAKQNAIQNHKEESIREILGFYINQVDLKSFMKKKKIFEKVGDLVDKHQNEFLNPAEFHEIQGIYEDFNIGDLAIVFPNPDYEGYTQKPVTFNEAAKTFDEILTVMTEEVTKNQLKKERDSFLLTYLTLDDLIDHQNEGQSKKKKKLKQKQNKDSKKQNKSNNNQNNSSQELKPSKEEKPIKIEKNSYEKYLDFMRIYHKQREEELMNENEGFDLKNEKGFLDEIGVGQQGQQNVSQKVIDPIKELMKVDVNDDRQFKKLKKKWSQGGYLIKKMCEDGVDYDWISNNGAPKDMMTLIRFTILEKLSRNGYLHCRQFVSGTGEHIYIVIKSTKEVIQRQAQNMKVTKQIEMGFADLYSLEPVDANFRPLRLKNYIKQILGPNYGDLKEALDSIKSNDKLHFTTLKEIDDYCESNYKQEIKQLRDIELRAVVIKKVEQVEEYLKVITKQLNIDQSHEKVELNSDYSISDEEWQVYYIYLDLLSHLLYLLQQHYQEAMKEEHFQFRDNLPFLYRLIFGKALRKANEIWYSAHKSCWSDLLDEKIILRNIWDMLEMEPAAPYTQYFQLQNDFGKQMWRKYEINELKDRSEFNNMEKIKITHAIILKQVNMSKMLQNLIAVGYFPIHDTYALFGEEKKDKFMKKLIEQEFITEKTFEGSKKCLLDLYKDLQSYAESTDFDFQSVKQDLRINFRCPWYIPVHHLRDYFGEKIALYFAFLGFYTQQLWYIGLVGILCQSLLSESAEQYKKPIVILFSFTIVIWSSLFIVYWRRKQFLFSVQFGQINFETGEALRPAFQGDFLRSITDDDLNEQFYPPFKRKITQLFGLGVSFLIILCVIGCVLGIFFFKNYMIETKADPFFSQQLPGLLNSILIGLFNFIYQNLVMIFNQLENHKILSSYENSLVAKVFIFRFVNTFNAFFIISFLSNYFTSLELCKVNDQTYDCFQILSLQLSTIFISNFSGLITAVLVPYIQEKLMKKMKAIDEIPVPHAFNDIDPFIESQFDLQPYQTNEEVDGSVKDYMELTIQFCFLVLFGVSYPACFILGFAQNVGKIQVDKINFVSLSRRPFPQGAASIGNWLVILDIITFFGILSNAGLIVYTSNSIEESQIEYFASILVIFFALNFVIKIIVSPESESANLLLQRHQYIIDKKIKGFSSSLKTVVDRSKLNIQIKKVGYHLYNSGVIHNDFLKTIKGEREIAYD</sequence>
<feature type="transmembrane region" description="Helical" evidence="6">
    <location>
        <begin position="1031"/>
        <end position="1050"/>
    </location>
</feature>
<name>A0A8S1NGH1_9CILI</name>
<dbReference type="InterPro" id="IPR049452">
    <property type="entry name" value="Anoctamin_TM"/>
</dbReference>
<reference evidence="8" key="1">
    <citation type="submission" date="2021-01" db="EMBL/GenBank/DDBJ databases">
        <authorList>
            <consortium name="Genoscope - CEA"/>
            <person name="William W."/>
        </authorList>
    </citation>
    <scope>NUCLEOTIDE SEQUENCE</scope>
</reference>
<dbReference type="EMBL" id="CAJJDN010000054">
    <property type="protein sequence ID" value="CAD8089221.1"/>
    <property type="molecule type" value="Genomic_DNA"/>
</dbReference>
<proteinExistence type="predicted"/>
<evidence type="ECO:0000259" key="7">
    <source>
        <dbReference type="Pfam" id="PF04547"/>
    </source>
</evidence>
<keyword evidence="3 6" id="KW-1133">Transmembrane helix</keyword>
<accession>A0A8S1NGH1</accession>
<evidence type="ECO:0000313" key="8">
    <source>
        <dbReference type="EMBL" id="CAD8089221.1"/>
    </source>
</evidence>
<evidence type="ECO:0000256" key="5">
    <source>
        <dbReference type="SAM" id="MobiDB-lite"/>
    </source>
</evidence>
<dbReference type="Proteomes" id="UP000692954">
    <property type="component" value="Unassembled WGS sequence"/>
</dbReference>
<protein>
    <recommendedName>
        <fullName evidence="7">Anoctamin transmembrane domain-containing protein</fullName>
    </recommendedName>
</protein>
<feature type="transmembrane region" description="Helical" evidence="6">
    <location>
        <begin position="870"/>
        <end position="890"/>
    </location>
</feature>
<dbReference type="OrthoDB" id="414468at2759"/>
<evidence type="ECO:0000256" key="4">
    <source>
        <dbReference type="ARBA" id="ARBA00023136"/>
    </source>
</evidence>
<feature type="transmembrane region" description="Helical" evidence="6">
    <location>
        <begin position="715"/>
        <end position="734"/>
    </location>
</feature>
<dbReference type="PANTHER" id="PTHR12308:SF73">
    <property type="entry name" value="ANOCTAMIN"/>
    <property type="match status" value="1"/>
</dbReference>
<dbReference type="AlphaFoldDB" id="A0A8S1NGH1"/>
<organism evidence="8 9">
    <name type="scientific">Paramecium sonneborni</name>
    <dbReference type="NCBI Taxonomy" id="65129"/>
    <lineage>
        <taxon>Eukaryota</taxon>
        <taxon>Sar</taxon>
        <taxon>Alveolata</taxon>
        <taxon>Ciliophora</taxon>
        <taxon>Intramacronucleata</taxon>
        <taxon>Oligohymenophorea</taxon>
        <taxon>Peniculida</taxon>
        <taxon>Parameciidae</taxon>
        <taxon>Paramecium</taxon>
    </lineage>
</organism>
<feature type="transmembrane region" description="Helical" evidence="6">
    <location>
        <begin position="827"/>
        <end position="850"/>
    </location>
</feature>
<feature type="region of interest" description="Disordered" evidence="5">
    <location>
        <begin position="146"/>
        <end position="189"/>
    </location>
</feature>
<feature type="transmembrane region" description="Helical" evidence="6">
    <location>
        <begin position="754"/>
        <end position="773"/>
    </location>
</feature>
<feature type="transmembrane region" description="Helical" evidence="6">
    <location>
        <begin position="953"/>
        <end position="975"/>
    </location>
</feature>
<evidence type="ECO:0000256" key="1">
    <source>
        <dbReference type="ARBA" id="ARBA00004141"/>
    </source>
</evidence>
<feature type="transmembrane region" description="Helical" evidence="6">
    <location>
        <begin position="1114"/>
        <end position="1133"/>
    </location>
</feature>
<evidence type="ECO:0000256" key="2">
    <source>
        <dbReference type="ARBA" id="ARBA00022692"/>
    </source>
</evidence>
<dbReference type="Pfam" id="PF04547">
    <property type="entry name" value="Anoctamin"/>
    <property type="match status" value="1"/>
</dbReference>
<comment type="caution">
    <text evidence="8">The sequence shown here is derived from an EMBL/GenBank/DDBJ whole genome shotgun (WGS) entry which is preliminary data.</text>
</comment>
<evidence type="ECO:0000313" key="9">
    <source>
        <dbReference type="Proteomes" id="UP000692954"/>
    </source>
</evidence>
<keyword evidence="9" id="KW-1185">Reference proteome</keyword>
<gene>
    <name evidence="8" type="ORF">PSON_ATCC_30995.1.T0540005</name>
</gene>
<comment type="subcellular location">
    <subcellularLocation>
        <location evidence="1">Membrane</location>
        <topology evidence="1">Multi-pass membrane protein</topology>
    </subcellularLocation>
</comment>
<evidence type="ECO:0000256" key="3">
    <source>
        <dbReference type="ARBA" id="ARBA00022989"/>
    </source>
</evidence>
<keyword evidence="4 6" id="KW-0472">Membrane</keyword>
<evidence type="ECO:0000256" key="6">
    <source>
        <dbReference type="SAM" id="Phobius"/>
    </source>
</evidence>
<feature type="compositionally biased region" description="Low complexity" evidence="5">
    <location>
        <begin position="169"/>
        <end position="181"/>
    </location>
</feature>
<feature type="domain" description="Anoctamin transmembrane" evidence="7">
    <location>
        <begin position="707"/>
        <end position="1146"/>
    </location>
</feature>
<dbReference type="GO" id="GO:0005254">
    <property type="term" value="F:chloride channel activity"/>
    <property type="evidence" value="ECO:0007669"/>
    <property type="project" value="TreeGrafter"/>
</dbReference>
<keyword evidence="2 6" id="KW-0812">Transmembrane</keyword>
<dbReference type="PANTHER" id="PTHR12308">
    <property type="entry name" value="ANOCTAMIN"/>
    <property type="match status" value="1"/>
</dbReference>
<feature type="transmembrane region" description="Helical" evidence="6">
    <location>
        <begin position="911"/>
        <end position="933"/>
    </location>
</feature>